<comment type="cofactor">
    <cofactor evidence="1 5">
        <name>pyridoxal 5'-phosphate</name>
        <dbReference type="ChEBI" id="CHEBI:597326"/>
    </cofactor>
</comment>
<organism evidence="6 7">
    <name type="scientific">Streptococcus pseudopneumoniae</name>
    <dbReference type="NCBI Taxonomy" id="257758"/>
    <lineage>
        <taxon>Bacteria</taxon>
        <taxon>Bacillati</taxon>
        <taxon>Bacillota</taxon>
        <taxon>Bacilli</taxon>
        <taxon>Lactobacillales</taxon>
        <taxon>Streptococcaceae</taxon>
        <taxon>Streptococcus</taxon>
    </lineage>
</organism>
<dbReference type="PANTHER" id="PTHR43797:SF2">
    <property type="entry name" value="HOMOCYSTEINE_CYSTEINE SYNTHASE"/>
    <property type="match status" value="1"/>
</dbReference>
<dbReference type="Pfam" id="PF01053">
    <property type="entry name" value="Cys_Met_Meta_PP"/>
    <property type="match status" value="1"/>
</dbReference>
<keyword evidence="4 5" id="KW-0663">Pyridoxal phosphate</keyword>
<evidence type="ECO:0000256" key="3">
    <source>
        <dbReference type="ARBA" id="ARBA00022679"/>
    </source>
</evidence>
<dbReference type="InterPro" id="IPR015424">
    <property type="entry name" value="PyrdxlP-dep_Trfase"/>
</dbReference>
<evidence type="ECO:0000256" key="1">
    <source>
        <dbReference type="ARBA" id="ARBA00001933"/>
    </source>
</evidence>
<name>A0A0T8U7K9_9STRE</name>
<dbReference type="InterPro" id="IPR000277">
    <property type="entry name" value="Cys/Met-Metab_PyrdxlP-dep_enz"/>
</dbReference>
<dbReference type="GO" id="GO:0003961">
    <property type="term" value="F:O-acetylhomoserine aminocarboxypropyltransferase activity"/>
    <property type="evidence" value="ECO:0007669"/>
    <property type="project" value="TreeGrafter"/>
</dbReference>
<dbReference type="EC" id="2.5.1.-" evidence="6"/>
<proteinExistence type="inferred from homology"/>
<dbReference type="InterPro" id="IPR015422">
    <property type="entry name" value="PyrdxlP-dep_Trfase_small"/>
</dbReference>
<dbReference type="InterPro" id="IPR006235">
    <property type="entry name" value="OAc-hSer/O-AcSer_sulfhydrylase"/>
</dbReference>
<evidence type="ECO:0000313" key="7">
    <source>
        <dbReference type="Proteomes" id="UP000041827"/>
    </source>
</evidence>
<evidence type="ECO:0000256" key="5">
    <source>
        <dbReference type="RuleBase" id="RU362118"/>
    </source>
</evidence>
<dbReference type="GO" id="GO:0019346">
    <property type="term" value="P:transsulfuration"/>
    <property type="evidence" value="ECO:0007669"/>
    <property type="project" value="InterPro"/>
</dbReference>
<dbReference type="AlphaFoldDB" id="A0A0T8U7K9"/>
<dbReference type="Proteomes" id="UP000041827">
    <property type="component" value="Unassembled WGS sequence"/>
</dbReference>
<protein>
    <submittedName>
        <fullName evidence="6">O-acetylhomoserine sulfhydrylase</fullName>
        <ecNumber evidence="6">2.5.1.-</ecNumber>
    </submittedName>
</protein>
<dbReference type="GO" id="GO:0006535">
    <property type="term" value="P:cysteine biosynthetic process from serine"/>
    <property type="evidence" value="ECO:0007669"/>
    <property type="project" value="TreeGrafter"/>
</dbReference>
<comment type="similarity">
    <text evidence="2 5">Belongs to the trans-sulfuration enzymes family.</text>
</comment>
<dbReference type="GO" id="GO:0004124">
    <property type="term" value="F:cysteine synthase activity"/>
    <property type="evidence" value="ECO:0007669"/>
    <property type="project" value="TreeGrafter"/>
</dbReference>
<evidence type="ECO:0000256" key="2">
    <source>
        <dbReference type="ARBA" id="ARBA00009077"/>
    </source>
</evidence>
<dbReference type="PANTHER" id="PTHR43797">
    <property type="entry name" value="HOMOCYSTEINE/CYSTEINE SYNTHASE"/>
    <property type="match status" value="1"/>
</dbReference>
<dbReference type="SUPFAM" id="SSF53383">
    <property type="entry name" value="PLP-dependent transferases"/>
    <property type="match status" value="1"/>
</dbReference>
<evidence type="ECO:0000313" key="6">
    <source>
        <dbReference type="EMBL" id="CKA92230.1"/>
    </source>
</evidence>
<evidence type="ECO:0000256" key="4">
    <source>
        <dbReference type="ARBA" id="ARBA00022898"/>
    </source>
</evidence>
<sequence length="102" mass="11129">MYYSSFNLLYLPKGVGSIFTFHVKGGEAEARKVIDHLEIFSDLANVADAKSLVVHPATTTYGQLSEKDLEAAGVTPNQIHLSIGLENVEDLIGDLRLALEKI</sequence>
<dbReference type="EMBL" id="CMJT01000007">
    <property type="protein sequence ID" value="CKA92230.1"/>
    <property type="molecule type" value="Genomic_DNA"/>
</dbReference>
<gene>
    <name evidence="6" type="primary">metZ</name>
    <name evidence="6" type="ORF">ERS021757_00977</name>
</gene>
<dbReference type="GO" id="GO:0030170">
    <property type="term" value="F:pyridoxal phosphate binding"/>
    <property type="evidence" value="ECO:0007669"/>
    <property type="project" value="InterPro"/>
</dbReference>
<reference evidence="7" key="1">
    <citation type="submission" date="2015-03" db="EMBL/GenBank/DDBJ databases">
        <authorList>
            <consortium name="Pathogen Informatics"/>
        </authorList>
    </citation>
    <scope>NUCLEOTIDE SEQUENCE [LARGE SCALE GENOMIC DNA]</scope>
    <source>
        <strain evidence="7">SMRU2248</strain>
    </source>
</reference>
<accession>A0A0T8U7K9</accession>
<keyword evidence="3 6" id="KW-0808">Transferase</keyword>
<dbReference type="GO" id="GO:0005737">
    <property type="term" value="C:cytoplasm"/>
    <property type="evidence" value="ECO:0007669"/>
    <property type="project" value="TreeGrafter"/>
</dbReference>
<dbReference type="GO" id="GO:0071269">
    <property type="term" value="P:L-homocysteine biosynthetic process"/>
    <property type="evidence" value="ECO:0007669"/>
    <property type="project" value="TreeGrafter"/>
</dbReference>
<dbReference type="Gene3D" id="3.90.1150.10">
    <property type="entry name" value="Aspartate Aminotransferase, domain 1"/>
    <property type="match status" value="1"/>
</dbReference>